<feature type="transmembrane region" description="Helical" evidence="1">
    <location>
        <begin position="37"/>
        <end position="55"/>
    </location>
</feature>
<dbReference type="EMBL" id="MFCA01000025">
    <property type="protein sequence ID" value="OGE01681.1"/>
    <property type="molecule type" value="Genomic_DNA"/>
</dbReference>
<dbReference type="Proteomes" id="UP000176751">
    <property type="component" value="Unassembled WGS sequence"/>
</dbReference>
<proteinExistence type="predicted"/>
<dbReference type="STRING" id="1797737.A2196_02235"/>
<evidence type="ECO:0000313" key="4">
    <source>
        <dbReference type="Proteomes" id="UP000176751"/>
    </source>
</evidence>
<dbReference type="AlphaFoldDB" id="A0A1F5HC26"/>
<dbReference type="InterPro" id="IPR003675">
    <property type="entry name" value="Rce1/LyrA-like_dom"/>
</dbReference>
<dbReference type="Pfam" id="PF02517">
    <property type="entry name" value="Rce1-like"/>
    <property type="match status" value="1"/>
</dbReference>
<evidence type="ECO:0000256" key="1">
    <source>
        <dbReference type="SAM" id="Phobius"/>
    </source>
</evidence>
<keyword evidence="1" id="KW-0472">Membrane</keyword>
<comment type="caution">
    <text evidence="3">The sequence shown here is derived from an EMBL/GenBank/DDBJ whole genome shotgun (WGS) entry which is preliminary data.</text>
</comment>
<feature type="transmembrane region" description="Helical" evidence="1">
    <location>
        <begin position="6"/>
        <end position="25"/>
    </location>
</feature>
<dbReference type="GO" id="GO:0080120">
    <property type="term" value="P:CAAX-box protein maturation"/>
    <property type="evidence" value="ECO:0007669"/>
    <property type="project" value="UniProtKB-ARBA"/>
</dbReference>
<dbReference type="GO" id="GO:0004175">
    <property type="term" value="F:endopeptidase activity"/>
    <property type="evidence" value="ECO:0007669"/>
    <property type="project" value="UniProtKB-ARBA"/>
</dbReference>
<protein>
    <recommendedName>
        <fullName evidence="2">CAAX prenyl protease 2/Lysostaphin resistance protein A-like domain-containing protein</fullName>
    </recommendedName>
</protein>
<accession>A0A1F5HC26</accession>
<sequence length="244" mass="26979">MIPLSLSHILLSTTVVVYNILVNLLPRKVHANIYVPLNLFFLALITFWGFAIYNLSFKTLGLTSPLVSLGIFWGLVIGIFASLPFLAAIVFPRIGANKRKEFFEDLKPISVILYHSTIHIPIGTAFFEEALFRGILFAILENTYGGIIAALATSGLFAAWHIIPAFKLQKHGQLLGFESRKISQLELHPIISTLVYIGQLLALFVVGIVLALIRGFTDGFIAPAIIHTLVNTTAFLATQRVHKK</sequence>
<keyword evidence="1" id="KW-1133">Transmembrane helix</keyword>
<gene>
    <name evidence="3" type="ORF">A2196_02235</name>
</gene>
<feature type="transmembrane region" description="Helical" evidence="1">
    <location>
        <begin position="187"/>
        <end position="213"/>
    </location>
</feature>
<feature type="transmembrane region" description="Helical" evidence="1">
    <location>
        <begin position="144"/>
        <end position="166"/>
    </location>
</feature>
<feature type="transmembrane region" description="Helical" evidence="1">
    <location>
        <begin position="219"/>
        <end position="238"/>
    </location>
</feature>
<keyword evidence="1" id="KW-0812">Transmembrane</keyword>
<feature type="transmembrane region" description="Helical" evidence="1">
    <location>
        <begin position="67"/>
        <end position="91"/>
    </location>
</feature>
<name>A0A1F5HC26_9BACT</name>
<organism evidence="3 4">
    <name type="scientific">Candidatus Curtissbacteria bacterium RIFOXYA1_FULL_41_14</name>
    <dbReference type="NCBI Taxonomy" id="1797737"/>
    <lineage>
        <taxon>Bacteria</taxon>
        <taxon>Candidatus Curtissiibacteriota</taxon>
    </lineage>
</organism>
<evidence type="ECO:0000259" key="2">
    <source>
        <dbReference type="Pfam" id="PF02517"/>
    </source>
</evidence>
<reference evidence="3 4" key="1">
    <citation type="journal article" date="2016" name="Nat. Commun.">
        <title>Thousands of microbial genomes shed light on interconnected biogeochemical processes in an aquifer system.</title>
        <authorList>
            <person name="Anantharaman K."/>
            <person name="Brown C.T."/>
            <person name="Hug L.A."/>
            <person name="Sharon I."/>
            <person name="Castelle C.J."/>
            <person name="Probst A.J."/>
            <person name="Thomas B.C."/>
            <person name="Singh A."/>
            <person name="Wilkins M.J."/>
            <person name="Karaoz U."/>
            <person name="Brodie E.L."/>
            <person name="Williams K.H."/>
            <person name="Hubbard S.S."/>
            <person name="Banfield J.F."/>
        </authorList>
    </citation>
    <scope>NUCLEOTIDE SEQUENCE [LARGE SCALE GENOMIC DNA]</scope>
</reference>
<evidence type="ECO:0000313" key="3">
    <source>
        <dbReference type="EMBL" id="OGE01681.1"/>
    </source>
</evidence>
<feature type="domain" description="CAAX prenyl protease 2/Lysostaphin resistance protein A-like" evidence="2">
    <location>
        <begin position="120"/>
        <end position="232"/>
    </location>
</feature>